<dbReference type="EMBL" id="AE017143">
    <property type="protein sequence ID" value="AAP95806.1"/>
    <property type="molecule type" value="Genomic_DNA"/>
</dbReference>
<dbReference type="KEGG" id="hdu:HD_0923"/>
<protein>
    <submittedName>
        <fullName evidence="2">Uncharacterized protein</fullName>
    </submittedName>
</protein>
<gene>
    <name evidence="2" type="ordered locus">HD_0923</name>
</gene>
<feature type="chain" id="PRO_5004292641" evidence="1">
    <location>
        <begin position="22"/>
        <end position="115"/>
    </location>
</feature>
<sequence>MMMKKLVTITLMLGVSMATYAAPIMTQDEAHKVVEASIYKNKLTKLSKDCIKYGMSEEAGEYLVDIYEVHNKKCGGDPSVQNRLFSYSVDKKSGALATDAMHDGVDWDGDLHPIQ</sequence>
<evidence type="ECO:0000313" key="2">
    <source>
        <dbReference type="EMBL" id="AAP95806.1"/>
    </source>
</evidence>
<feature type="signal peptide" evidence="1">
    <location>
        <begin position="1"/>
        <end position="21"/>
    </location>
</feature>
<dbReference type="eggNOG" id="ENOG5033JM4">
    <property type="taxonomic scope" value="Bacteria"/>
</dbReference>
<reference evidence="3" key="1">
    <citation type="submission" date="2003-06" db="EMBL/GenBank/DDBJ databases">
        <title>The complete genome sequence of Haemophilus ducreyi.</title>
        <authorList>
            <person name="Munson R.S. Jr."/>
            <person name="Ray W.C."/>
            <person name="Mahairas G."/>
            <person name="Sabo P."/>
            <person name="Mungur R."/>
            <person name="Johnson L."/>
            <person name="Nguyen D."/>
            <person name="Wang J."/>
            <person name="Forst C."/>
            <person name="Hood L."/>
        </authorList>
    </citation>
    <scope>NUCLEOTIDE SEQUENCE [LARGE SCALE GENOMIC DNA]</scope>
    <source>
        <strain evidence="3">35000HP / ATCC 700724</strain>
    </source>
</reference>
<dbReference type="STRING" id="233412.HD_0923"/>
<name>Q7VMQ0_HAEDU</name>
<keyword evidence="1" id="KW-0732">Signal</keyword>
<organism evidence="2 3">
    <name type="scientific">Haemophilus ducreyi (strain 35000HP / ATCC 700724)</name>
    <dbReference type="NCBI Taxonomy" id="233412"/>
    <lineage>
        <taxon>Bacteria</taxon>
        <taxon>Pseudomonadati</taxon>
        <taxon>Pseudomonadota</taxon>
        <taxon>Gammaproteobacteria</taxon>
        <taxon>Pasteurellales</taxon>
        <taxon>Pasteurellaceae</taxon>
        <taxon>Haemophilus</taxon>
    </lineage>
</organism>
<proteinExistence type="predicted"/>
<dbReference type="Proteomes" id="UP000001022">
    <property type="component" value="Chromosome"/>
</dbReference>
<evidence type="ECO:0000313" key="3">
    <source>
        <dbReference type="Proteomes" id="UP000001022"/>
    </source>
</evidence>
<accession>Q7VMQ0</accession>
<dbReference type="HOGENOM" id="CLU_147949_0_0_6"/>
<dbReference type="AlphaFoldDB" id="Q7VMQ0"/>
<keyword evidence="3" id="KW-1185">Reference proteome</keyword>
<evidence type="ECO:0000256" key="1">
    <source>
        <dbReference type="SAM" id="SignalP"/>
    </source>
</evidence>